<dbReference type="InterPro" id="IPR008978">
    <property type="entry name" value="HSP20-like_chaperone"/>
</dbReference>
<dbReference type="SUPFAM" id="SSF49764">
    <property type="entry name" value="HSP20-like chaperones"/>
    <property type="match status" value="1"/>
</dbReference>
<dbReference type="OrthoDB" id="5395673at2"/>
<dbReference type="Pfam" id="PF00011">
    <property type="entry name" value="HSP20"/>
    <property type="match status" value="1"/>
</dbReference>
<dbReference type="AlphaFoldDB" id="Q747S3"/>
<reference evidence="4 5" key="1">
    <citation type="journal article" date="2003" name="Science">
        <title>Genome of Geobacter sulfurreducens: metal reduction in subsurface environments.</title>
        <authorList>
            <person name="Methe B.A."/>
            <person name="Nelson K.E."/>
            <person name="Eisen J.A."/>
            <person name="Paulsen I.T."/>
            <person name="Nelson W."/>
            <person name="Heidelberg J.F."/>
            <person name="Wu D."/>
            <person name="Wu M."/>
            <person name="Ward N."/>
            <person name="Beanan M.J."/>
            <person name="Dodson R.J."/>
            <person name="Madupu R."/>
            <person name="Brinkac L.M."/>
            <person name="Daugherty S.C."/>
            <person name="DeBoy R.T."/>
            <person name="Durkin A.S."/>
            <person name="Gwinn M."/>
            <person name="Kolonay J.F."/>
            <person name="Sullivan S.A."/>
            <person name="Haft D.H."/>
            <person name="Selengut J."/>
            <person name="Davidsen T.M."/>
            <person name="Zafar N."/>
            <person name="White O."/>
            <person name="Tran B."/>
            <person name="Romero C."/>
            <person name="Forberger H.A."/>
            <person name="Weidman J."/>
            <person name="Khouri H."/>
            <person name="Feldblyum T.V."/>
            <person name="Utterback T.R."/>
            <person name="Van Aken S.E."/>
            <person name="Lovley D.R."/>
            <person name="Fraser C.M."/>
        </authorList>
    </citation>
    <scope>NUCLEOTIDE SEQUENCE [LARGE SCALE GENOMIC DNA]</scope>
    <source>
        <strain evidence="5">ATCC 51573 / DSM 12127 / PCA</strain>
    </source>
</reference>
<dbReference type="PROSITE" id="PS01031">
    <property type="entry name" value="SHSP"/>
    <property type="match status" value="1"/>
</dbReference>
<organism evidence="4 5">
    <name type="scientific">Geobacter sulfurreducens (strain ATCC 51573 / DSM 12127 / PCA)</name>
    <dbReference type="NCBI Taxonomy" id="243231"/>
    <lineage>
        <taxon>Bacteria</taxon>
        <taxon>Pseudomonadati</taxon>
        <taxon>Thermodesulfobacteriota</taxon>
        <taxon>Desulfuromonadia</taxon>
        <taxon>Geobacterales</taxon>
        <taxon>Geobacteraceae</taxon>
        <taxon>Geobacter</taxon>
    </lineage>
</organism>
<evidence type="ECO:0000313" key="5">
    <source>
        <dbReference type="Proteomes" id="UP000000577"/>
    </source>
</evidence>
<dbReference type="GO" id="GO:0051259">
    <property type="term" value="P:protein complex oligomerization"/>
    <property type="evidence" value="ECO:0000318"/>
    <property type="project" value="GO_Central"/>
</dbReference>
<dbReference type="RefSeq" id="WP_010943810.1">
    <property type="nucleotide sequence ID" value="NC_002939.5"/>
</dbReference>
<dbReference type="CDD" id="cd06464">
    <property type="entry name" value="ACD_sHsps-like"/>
    <property type="match status" value="1"/>
</dbReference>
<dbReference type="EMBL" id="AE017180">
    <property type="protein sequence ID" value="AAR36583.1"/>
    <property type="molecule type" value="Genomic_DNA"/>
</dbReference>
<gene>
    <name evidence="4" type="ordered locus">GSU3192</name>
</gene>
<reference evidence="4 5" key="2">
    <citation type="journal article" date="2012" name="BMC Genomics">
        <title>Comparative genomic analysis of Geobacter sulfurreducens KN400, a strain with enhanced capacity for extracellular electron transfer and electricity production.</title>
        <authorList>
            <person name="Butler J.E."/>
            <person name="Young N.D."/>
            <person name="Aklujkar M."/>
            <person name="Lovley D.R."/>
        </authorList>
    </citation>
    <scope>NUCLEOTIDE SEQUENCE [LARGE SCALE GENOMIC DNA]</scope>
    <source>
        <strain evidence="5">ATCC 51573 / DSM 12127 / PCA</strain>
    </source>
</reference>
<evidence type="ECO:0000256" key="1">
    <source>
        <dbReference type="PROSITE-ProRule" id="PRU00285"/>
    </source>
</evidence>
<proteinExistence type="inferred from homology"/>
<evidence type="ECO:0000256" key="2">
    <source>
        <dbReference type="RuleBase" id="RU003616"/>
    </source>
</evidence>
<dbReference type="HOGENOM" id="CLU_046737_12_3_7"/>
<dbReference type="PANTHER" id="PTHR11527">
    <property type="entry name" value="HEAT-SHOCK PROTEIN 20 FAMILY MEMBER"/>
    <property type="match status" value="1"/>
</dbReference>
<dbReference type="InterPro" id="IPR002068">
    <property type="entry name" value="A-crystallin/Hsp20_dom"/>
</dbReference>
<dbReference type="KEGG" id="gsu:GSU3192"/>
<dbReference type="SMR" id="Q747S3"/>
<dbReference type="GO" id="GO:0009408">
    <property type="term" value="P:response to heat"/>
    <property type="evidence" value="ECO:0000318"/>
    <property type="project" value="GO_Central"/>
</dbReference>
<evidence type="ECO:0000313" key="4">
    <source>
        <dbReference type="EMBL" id="AAR36583.1"/>
    </source>
</evidence>
<comment type="similarity">
    <text evidence="1 2">Belongs to the small heat shock protein (HSP20) family.</text>
</comment>
<dbReference type="GO" id="GO:0009651">
    <property type="term" value="P:response to salt stress"/>
    <property type="evidence" value="ECO:0000318"/>
    <property type="project" value="GO_Central"/>
</dbReference>
<dbReference type="eggNOG" id="COG0071">
    <property type="taxonomic scope" value="Bacteria"/>
</dbReference>
<dbReference type="PATRIC" id="fig|243231.5.peg.3216"/>
<protein>
    <submittedName>
        <fullName evidence="4">ATP-independent chaperone, alpha-crystallin/Hsp20 family</fullName>
    </submittedName>
</protein>
<dbReference type="GO" id="GO:0042542">
    <property type="term" value="P:response to hydrogen peroxide"/>
    <property type="evidence" value="ECO:0000318"/>
    <property type="project" value="GO_Central"/>
</dbReference>
<accession>Q747S3</accession>
<dbReference type="Proteomes" id="UP000000577">
    <property type="component" value="Chromosome"/>
</dbReference>
<dbReference type="Gene3D" id="2.60.40.790">
    <property type="match status" value="1"/>
</dbReference>
<feature type="domain" description="SHSP" evidence="3">
    <location>
        <begin position="34"/>
        <end position="148"/>
    </location>
</feature>
<dbReference type="InterPro" id="IPR031107">
    <property type="entry name" value="Small_HSP"/>
</dbReference>
<dbReference type="GO" id="GO:0051082">
    <property type="term" value="F:unfolded protein binding"/>
    <property type="evidence" value="ECO:0000318"/>
    <property type="project" value="GO_Central"/>
</dbReference>
<dbReference type="STRING" id="243231.GSU3192"/>
<evidence type="ECO:0000259" key="3">
    <source>
        <dbReference type="PROSITE" id="PS01031"/>
    </source>
</evidence>
<sequence>MAASPKDPLDWAALLQLQMDEAFDFILRSEAGSVAECDLSPPVDIFETPDAFSVEFDLPGTDPADLSLKLCCNMLILEGVKRDDSREGGSYLCLERRFGRFCRTVEIPPTVDVSAVRADYRRGVLTVTFPRLSDRRKVMRDIPIIQGDN</sequence>
<dbReference type="InParanoid" id="Q747S3"/>
<keyword evidence="5" id="KW-1185">Reference proteome</keyword>
<name>Q747S3_GEOSL</name>
<dbReference type="GO" id="GO:0006457">
    <property type="term" value="P:protein folding"/>
    <property type="evidence" value="ECO:0000318"/>
    <property type="project" value="GO_Central"/>
</dbReference>
<dbReference type="EnsemblBacteria" id="AAR36583">
    <property type="protein sequence ID" value="AAR36583"/>
    <property type="gene ID" value="GSU3192"/>
</dbReference>